<dbReference type="GO" id="GO:0005886">
    <property type="term" value="C:plasma membrane"/>
    <property type="evidence" value="ECO:0007669"/>
    <property type="project" value="UniProtKB-SubCell"/>
</dbReference>
<evidence type="ECO:0000256" key="6">
    <source>
        <dbReference type="SAM" id="Phobius"/>
    </source>
</evidence>
<keyword evidence="3 6" id="KW-0812">Transmembrane</keyword>
<proteinExistence type="predicted"/>
<sequence>MVEDPLIELTLFKNPIFTIGNITGLSSYALIMFPSILLPLFLYNVTHLEVLQIGFLMTSQAVTMLIVSPISGWFTDRIGYDIPSLIGMGLSSLGLWLMGNFNVATSQFDIIFALMIFGIGMGLFQSPNNVAVIESVPVEKTGVTGGIIATIRNFGRVSGAALAIFLLQMGLDTVTAFNQYANAISFVFYFGSGFAFVNLLLILGRAVFGKRSKNYVMIRMKK</sequence>
<feature type="domain" description="Major facilitator superfamily (MFS) profile" evidence="7">
    <location>
        <begin position="1"/>
        <end position="222"/>
    </location>
</feature>
<dbReference type="PANTHER" id="PTHR42718">
    <property type="entry name" value="MAJOR FACILITATOR SUPERFAMILY MULTIDRUG TRANSPORTER MFSC"/>
    <property type="match status" value="1"/>
</dbReference>
<dbReference type="AlphaFoldDB" id="A0A135L4G1"/>
<dbReference type="STRING" id="1413211.U473_07345"/>
<dbReference type="SUPFAM" id="SSF103473">
    <property type="entry name" value="MFS general substrate transporter"/>
    <property type="match status" value="1"/>
</dbReference>
<dbReference type="InterPro" id="IPR020846">
    <property type="entry name" value="MFS_dom"/>
</dbReference>
<organism evidence="8 9">
    <name type="scientific">Tepidibacillus decaturensis</name>
    <dbReference type="NCBI Taxonomy" id="1413211"/>
    <lineage>
        <taxon>Bacteria</taxon>
        <taxon>Bacillati</taxon>
        <taxon>Bacillota</taxon>
        <taxon>Bacilli</taxon>
        <taxon>Bacillales</taxon>
        <taxon>Bacillaceae</taxon>
        <taxon>Tepidibacillus</taxon>
    </lineage>
</organism>
<dbReference type="Proteomes" id="UP000070352">
    <property type="component" value="Unassembled WGS sequence"/>
</dbReference>
<dbReference type="PANTHER" id="PTHR42718:SF9">
    <property type="entry name" value="MAJOR FACILITATOR SUPERFAMILY MULTIDRUG TRANSPORTER MFSC"/>
    <property type="match status" value="1"/>
</dbReference>
<evidence type="ECO:0000256" key="1">
    <source>
        <dbReference type="ARBA" id="ARBA00004651"/>
    </source>
</evidence>
<dbReference type="InterPro" id="IPR011701">
    <property type="entry name" value="MFS"/>
</dbReference>
<dbReference type="InterPro" id="IPR036259">
    <property type="entry name" value="MFS_trans_sf"/>
</dbReference>
<dbReference type="GO" id="GO:0022857">
    <property type="term" value="F:transmembrane transporter activity"/>
    <property type="evidence" value="ECO:0007669"/>
    <property type="project" value="InterPro"/>
</dbReference>
<evidence type="ECO:0000259" key="7">
    <source>
        <dbReference type="PROSITE" id="PS50850"/>
    </source>
</evidence>
<evidence type="ECO:0000256" key="5">
    <source>
        <dbReference type="ARBA" id="ARBA00023136"/>
    </source>
</evidence>
<dbReference type="RefSeq" id="WP_068724850.1">
    <property type="nucleotide sequence ID" value="NZ_LSKU01000001.1"/>
</dbReference>
<feature type="transmembrane region" description="Helical" evidence="6">
    <location>
        <begin position="110"/>
        <end position="127"/>
    </location>
</feature>
<dbReference type="PROSITE" id="PS50850">
    <property type="entry name" value="MFS"/>
    <property type="match status" value="1"/>
</dbReference>
<name>A0A135L4G1_9BACI</name>
<comment type="caution">
    <text evidence="8">The sequence shown here is derived from an EMBL/GenBank/DDBJ whole genome shotgun (WGS) entry which is preliminary data.</text>
</comment>
<keyword evidence="2" id="KW-0813">Transport</keyword>
<reference evidence="8 9" key="1">
    <citation type="submission" date="2016-02" db="EMBL/GenBank/DDBJ databases">
        <title>Draft Genome for Tepidibacillus decaturensis nov. sp. Strain Z9, an Anaerobic, Moderately Thermophilic and Heterotrophic Bacterium from Deep Subsurface of the Illinois Basin, USA.</title>
        <authorList>
            <person name="Dong Y."/>
            <person name="Chang J.Y."/>
            <person name="Sanford R."/>
            <person name="Fouke B.W."/>
        </authorList>
    </citation>
    <scope>NUCLEOTIDE SEQUENCE [LARGE SCALE GENOMIC DNA]</scope>
    <source>
        <strain evidence="8 9">Z9</strain>
    </source>
</reference>
<protein>
    <recommendedName>
        <fullName evidence="7">Major facilitator superfamily (MFS) profile domain-containing protein</fullName>
    </recommendedName>
</protein>
<comment type="subcellular location">
    <subcellularLocation>
        <location evidence="1">Cell membrane</location>
        <topology evidence="1">Multi-pass membrane protein</topology>
    </subcellularLocation>
</comment>
<evidence type="ECO:0000256" key="4">
    <source>
        <dbReference type="ARBA" id="ARBA00022989"/>
    </source>
</evidence>
<dbReference type="Gene3D" id="1.20.1250.20">
    <property type="entry name" value="MFS general substrate transporter like domains"/>
    <property type="match status" value="1"/>
</dbReference>
<keyword evidence="9" id="KW-1185">Reference proteome</keyword>
<feature type="transmembrane region" description="Helical" evidence="6">
    <location>
        <begin position="186"/>
        <end position="208"/>
    </location>
</feature>
<evidence type="ECO:0000313" key="8">
    <source>
        <dbReference type="EMBL" id="KXG43841.1"/>
    </source>
</evidence>
<accession>A0A135L4G1</accession>
<evidence type="ECO:0000256" key="2">
    <source>
        <dbReference type="ARBA" id="ARBA00022448"/>
    </source>
</evidence>
<dbReference type="EMBL" id="LSKU01000001">
    <property type="protein sequence ID" value="KXG43841.1"/>
    <property type="molecule type" value="Genomic_DNA"/>
</dbReference>
<dbReference type="Pfam" id="PF07690">
    <property type="entry name" value="MFS_1"/>
    <property type="match status" value="1"/>
</dbReference>
<keyword evidence="4 6" id="KW-1133">Transmembrane helix</keyword>
<feature type="transmembrane region" description="Helical" evidence="6">
    <location>
        <begin position="53"/>
        <end position="74"/>
    </location>
</feature>
<evidence type="ECO:0000256" key="3">
    <source>
        <dbReference type="ARBA" id="ARBA00022692"/>
    </source>
</evidence>
<gene>
    <name evidence="8" type="ORF">U473_07345</name>
</gene>
<dbReference type="OrthoDB" id="102502at2"/>
<evidence type="ECO:0000313" key="9">
    <source>
        <dbReference type="Proteomes" id="UP000070352"/>
    </source>
</evidence>
<feature type="transmembrane region" description="Helical" evidence="6">
    <location>
        <begin position="16"/>
        <end position="41"/>
    </location>
</feature>
<keyword evidence="5 6" id="KW-0472">Membrane</keyword>
<feature type="transmembrane region" description="Helical" evidence="6">
    <location>
        <begin position="80"/>
        <end position="98"/>
    </location>
</feature>